<dbReference type="GO" id="GO:0006357">
    <property type="term" value="P:regulation of transcription by RNA polymerase II"/>
    <property type="evidence" value="ECO:0007669"/>
    <property type="project" value="InterPro"/>
</dbReference>
<reference evidence="2" key="2">
    <citation type="submission" date="2022-06" db="UniProtKB">
        <authorList>
            <consortium name="EnsemblMetazoa"/>
        </authorList>
    </citation>
    <scope>IDENTIFICATION</scope>
</reference>
<dbReference type="PANTHER" id="PTHR32344">
    <property type="entry name" value="U1-TYPE DOMAIN-CONTAINING PROTEIN"/>
    <property type="match status" value="1"/>
</dbReference>
<reference evidence="3" key="1">
    <citation type="submission" date="2010-06" db="EMBL/GenBank/DDBJ databases">
        <authorList>
            <person name="Jiang H."/>
            <person name="Abraham K."/>
            <person name="Ali S."/>
            <person name="Alsbrooks S.L."/>
            <person name="Anim B.N."/>
            <person name="Anosike U.S."/>
            <person name="Attaway T."/>
            <person name="Bandaranaike D.P."/>
            <person name="Battles P.K."/>
            <person name="Bell S.N."/>
            <person name="Bell A.V."/>
            <person name="Beltran B."/>
            <person name="Bickham C."/>
            <person name="Bustamante Y."/>
            <person name="Caleb T."/>
            <person name="Canada A."/>
            <person name="Cardenas V."/>
            <person name="Carter K."/>
            <person name="Chacko J."/>
            <person name="Chandrabose M.N."/>
            <person name="Chavez D."/>
            <person name="Chavez A."/>
            <person name="Chen L."/>
            <person name="Chu H.-S."/>
            <person name="Claassen K.J."/>
            <person name="Cockrell R."/>
            <person name="Collins M."/>
            <person name="Cooper J.A."/>
            <person name="Cree A."/>
            <person name="Curry S.M."/>
            <person name="Da Y."/>
            <person name="Dao M.D."/>
            <person name="Das B."/>
            <person name="Davila M.-L."/>
            <person name="Davy-Carroll L."/>
            <person name="Denson S."/>
            <person name="Dinh H."/>
            <person name="Ebong V.E."/>
            <person name="Edwards J.R."/>
            <person name="Egan A."/>
            <person name="El-Daye J."/>
            <person name="Escobedo L."/>
            <person name="Fernandez S."/>
            <person name="Fernando P.R."/>
            <person name="Flagg N."/>
            <person name="Forbes L.D."/>
            <person name="Fowler R.G."/>
            <person name="Fu Q."/>
            <person name="Gabisi R.A."/>
            <person name="Ganer J."/>
            <person name="Garbino Pronczuk A."/>
            <person name="Garcia R.M."/>
            <person name="Garner T."/>
            <person name="Garrett T.E."/>
            <person name="Gonzalez D.A."/>
            <person name="Hamid H."/>
            <person name="Hawkins E.S."/>
            <person name="Hirani K."/>
            <person name="Hogues M.E."/>
            <person name="Hollins B."/>
            <person name="Hsiao C.-H."/>
            <person name="Jabil R."/>
            <person name="James M.L."/>
            <person name="Jhangiani S.N."/>
            <person name="Johnson B."/>
            <person name="Johnson Q."/>
            <person name="Joshi V."/>
            <person name="Kalu J.B."/>
            <person name="Kam C."/>
            <person name="Kashfia A."/>
            <person name="Keebler J."/>
            <person name="Kisamo H."/>
            <person name="Kovar C.L."/>
            <person name="Lago L.A."/>
            <person name="Lai C.-Y."/>
            <person name="Laidlaw J."/>
            <person name="Lara F."/>
            <person name="Le T.-K."/>
            <person name="Lee S.L."/>
            <person name="Legall F.H."/>
            <person name="Lemon S.J."/>
            <person name="Lewis L.R."/>
            <person name="Li B."/>
            <person name="Liu Y."/>
            <person name="Liu Y.-S."/>
            <person name="Lopez J."/>
            <person name="Lozado R.J."/>
            <person name="Lu J."/>
            <person name="Madu R.C."/>
            <person name="Maheshwari M."/>
            <person name="Maheshwari R."/>
            <person name="Malloy K."/>
            <person name="Martinez E."/>
            <person name="Mathew T."/>
            <person name="Mercado I.C."/>
            <person name="Mercado C."/>
            <person name="Meyer B."/>
            <person name="Montgomery K."/>
            <person name="Morgan M.B."/>
            <person name="Munidasa M."/>
            <person name="Nazareth L.V."/>
            <person name="Nelson J."/>
            <person name="Ng B.M."/>
            <person name="Nguyen N.B."/>
            <person name="Nguyen P.Q."/>
            <person name="Nguyen T."/>
            <person name="Obregon M."/>
            <person name="Okwuonu G.O."/>
            <person name="Onwere C.G."/>
            <person name="Orozco G."/>
            <person name="Parra A."/>
            <person name="Patel S."/>
            <person name="Patil S."/>
            <person name="Perez A."/>
            <person name="Perez Y."/>
            <person name="Pham C."/>
            <person name="Primus E.L."/>
            <person name="Pu L.-L."/>
            <person name="Puazo M."/>
            <person name="Qin X."/>
            <person name="Quiroz J.B."/>
            <person name="Reese J."/>
            <person name="Richards S."/>
            <person name="Rives C.M."/>
            <person name="Robberts R."/>
            <person name="Ruiz S.J."/>
            <person name="Ruiz M.J."/>
            <person name="Santibanez J."/>
            <person name="Schneider B.W."/>
            <person name="Sisson I."/>
            <person name="Smith M."/>
            <person name="Sodergren E."/>
            <person name="Song X.-Z."/>
            <person name="Song B.B."/>
            <person name="Summersgill H."/>
            <person name="Thelus R."/>
            <person name="Thornton R.D."/>
            <person name="Trejos Z.Y."/>
            <person name="Usmani K."/>
            <person name="Vattathil S."/>
            <person name="Villasana D."/>
            <person name="Walker D.L."/>
            <person name="Wang S."/>
            <person name="Wang K."/>
            <person name="White C.S."/>
            <person name="Williams A.C."/>
            <person name="Williamson J."/>
            <person name="Wilson K."/>
            <person name="Woghiren I.O."/>
            <person name="Woodworth J.R."/>
            <person name="Worley K.C."/>
            <person name="Wright R.A."/>
            <person name="Wu W."/>
            <person name="Young L."/>
            <person name="Zhang L."/>
            <person name="Zhang J."/>
            <person name="Zhu Y."/>
            <person name="Muzny D.M."/>
            <person name="Weinstock G."/>
            <person name="Gibbs R.A."/>
        </authorList>
    </citation>
    <scope>NUCLEOTIDE SEQUENCE [LARGE SCALE GENOMIC DNA]</scope>
    <source>
        <strain evidence="3">LSR1</strain>
    </source>
</reference>
<feature type="domain" description="DUF659" evidence="1">
    <location>
        <begin position="116"/>
        <end position="273"/>
    </location>
</feature>
<name>A0A8R2BBH8_ACYPI</name>
<accession>A0A8R2BBH8</accession>
<sequence>MSKVQSSVRKYVAEFGENIFACDGGILFCKVCEIKVNSVKRFTVTQHLKTDKHIRAVHRKNENKSKFQQLLPNIPDKSMFAKDLCNTLLLANIPLEKLGNRHVRLFLEKYTGKDIPSVSLLRKTYVDECYEDTMNKIRNEVMGKKIWVSIDETTDATGRYIANVVIGTLEVDKPGKIFLLSCDVLEKANHSTISKLFDKAMFSLWPIGIQHDNVLLFVTDAAPYMVKAANAIKAFYSKMIHITCLAHGLHRTSEKIRSLFPKVDELIANMKKVFLKAPSRVELFKKETPDVPLPPSPIITRWGTWLEAAMYYCEYFKPILNVVQQLNAEDAICIEKVKKIMLEENILEADLVFIYSNYGILKAAITSLEKQCLPLADSIKIVENIENKFKEVSCANGVEIYNKFKNVIEKNDGFRQLSNISKIITGENSSTNNIPEDLSSSDLVYFKYAPISSTDVERSFSRFKNIFAENRRAFLFENLAKTLVVNCNSPDE</sequence>
<proteinExistence type="predicted"/>
<dbReference type="Pfam" id="PF04937">
    <property type="entry name" value="DUF659"/>
    <property type="match status" value="1"/>
</dbReference>
<dbReference type="GO" id="GO:0003690">
    <property type="term" value="F:double-stranded DNA binding"/>
    <property type="evidence" value="ECO:0007669"/>
    <property type="project" value="InterPro"/>
</dbReference>
<dbReference type="AlphaFoldDB" id="A0A8R2BBH8"/>
<dbReference type="InterPro" id="IPR007021">
    <property type="entry name" value="DUF659"/>
</dbReference>
<dbReference type="GO" id="GO:0005634">
    <property type="term" value="C:nucleus"/>
    <property type="evidence" value="ECO:0007669"/>
    <property type="project" value="InterPro"/>
</dbReference>
<organism evidence="2 3">
    <name type="scientific">Acyrthosiphon pisum</name>
    <name type="common">Pea aphid</name>
    <dbReference type="NCBI Taxonomy" id="7029"/>
    <lineage>
        <taxon>Eukaryota</taxon>
        <taxon>Metazoa</taxon>
        <taxon>Ecdysozoa</taxon>
        <taxon>Arthropoda</taxon>
        <taxon>Hexapoda</taxon>
        <taxon>Insecta</taxon>
        <taxon>Pterygota</taxon>
        <taxon>Neoptera</taxon>
        <taxon>Paraneoptera</taxon>
        <taxon>Hemiptera</taxon>
        <taxon>Sternorrhyncha</taxon>
        <taxon>Aphidomorpha</taxon>
        <taxon>Aphidoidea</taxon>
        <taxon>Aphididae</taxon>
        <taxon>Macrosiphini</taxon>
        <taxon>Acyrthosiphon</taxon>
    </lineage>
</organism>
<dbReference type="PANTHER" id="PTHR32344:SF1">
    <property type="entry name" value="U1-TYPE DOMAIN-CONTAINING PROTEIN"/>
    <property type="match status" value="1"/>
</dbReference>
<dbReference type="InterPro" id="IPR012337">
    <property type="entry name" value="RNaseH-like_sf"/>
</dbReference>
<evidence type="ECO:0000259" key="1">
    <source>
        <dbReference type="Pfam" id="PF04937"/>
    </source>
</evidence>
<dbReference type="Proteomes" id="UP000007819">
    <property type="component" value="Chromosome A2"/>
</dbReference>
<dbReference type="KEGG" id="api:100570869"/>
<keyword evidence="3" id="KW-1185">Reference proteome</keyword>
<evidence type="ECO:0000313" key="3">
    <source>
        <dbReference type="Proteomes" id="UP000007819"/>
    </source>
</evidence>
<dbReference type="GeneID" id="100570869"/>
<dbReference type="OrthoDB" id="6623574at2759"/>
<dbReference type="RefSeq" id="XP_008189718.1">
    <property type="nucleotide sequence ID" value="XM_008191496.2"/>
</dbReference>
<dbReference type="InterPro" id="IPR033375">
    <property type="entry name" value="Cggbp1"/>
</dbReference>
<dbReference type="SUPFAM" id="SSF53098">
    <property type="entry name" value="Ribonuclease H-like"/>
    <property type="match status" value="1"/>
</dbReference>
<protein>
    <recommendedName>
        <fullName evidence="1">DUF659 domain-containing protein</fullName>
    </recommendedName>
</protein>
<dbReference type="EnsemblMetazoa" id="XM_008191496.3">
    <property type="protein sequence ID" value="XP_008189718.1"/>
    <property type="gene ID" value="LOC100570869"/>
</dbReference>
<evidence type="ECO:0000313" key="2">
    <source>
        <dbReference type="EnsemblMetazoa" id="XP_008189718.1"/>
    </source>
</evidence>